<dbReference type="AlphaFoldDB" id="A0A147K4E6"/>
<keyword evidence="1" id="KW-0175">Coiled coil</keyword>
<evidence type="ECO:0000313" key="2">
    <source>
        <dbReference type="EMBL" id="KUP04195.1"/>
    </source>
</evidence>
<reference evidence="2 3" key="1">
    <citation type="journal article" date="2016" name="Front. Microbiol.">
        <title>Microevolution Analysis of Bacillus coahuilensis Unveils Differences in Phosphorus Acquisition Strategies and Their Regulation.</title>
        <authorList>
            <person name="Gomez-Lunar Z."/>
            <person name="Hernandez-Gonzalez I."/>
            <person name="Rodriguez-Torres M.D."/>
            <person name="Souza V."/>
            <person name="Olmedo-Alvarez G."/>
        </authorList>
    </citation>
    <scope>NUCLEOTIDE SEQUENCE [LARGE SCALE GENOMIC DNA]</scope>
    <source>
        <strain evidence="3">p1.1.43</strain>
    </source>
</reference>
<name>A0A147K4E6_9BACI</name>
<comment type="caution">
    <text evidence="2">The sequence shown here is derived from an EMBL/GenBank/DDBJ whole genome shotgun (WGS) entry which is preliminary data.</text>
</comment>
<dbReference type="PATRIC" id="fig|1150625.3.peg.3439"/>
<feature type="coiled-coil region" evidence="1">
    <location>
        <begin position="1"/>
        <end position="28"/>
    </location>
</feature>
<accession>A0A147K4E6</accession>
<dbReference type="EMBL" id="LDYG01000053">
    <property type="protein sequence ID" value="KUP04195.1"/>
    <property type="molecule type" value="Genomic_DNA"/>
</dbReference>
<evidence type="ECO:0000313" key="3">
    <source>
        <dbReference type="Proteomes" id="UP000074108"/>
    </source>
</evidence>
<keyword evidence="3" id="KW-1185">Reference proteome</keyword>
<dbReference type="Gene3D" id="1.20.5.190">
    <property type="match status" value="1"/>
</dbReference>
<proteinExistence type="predicted"/>
<organism evidence="2 3">
    <name type="scientific">Bacillus coahuilensis p1.1.43</name>
    <dbReference type="NCBI Taxonomy" id="1150625"/>
    <lineage>
        <taxon>Bacteria</taxon>
        <taxon>Bacillati</taxon>
        <taxon>Bacillota</taxon>
        <taxon>Bacilli</taxon>
        <taxon>Bacillales</taxon>
        <taxon>Bacillaceae</taxon>
        <taxon>Bacillus</taxon>
    </lineage>
</organism>
<dbReference type="Proteomes" id="UP000074108">
    <property type="component" value="Unassembled WGS sequence"/>
</dbReference>
<sequence length="81" mass="9322">MQEVKNDVQGLKTDVQAITSDMEELKSEMHDRFDKVDAKLVGVGNQFEFTNESRIVEDGFISDKVNKLEKEIYLIKNKINS</sequence>
<dbReference type="STRING" id="1150625.Q75_16380"/>
<protein>
    <submittedName>
        <fullName evidence="2">Uncharacterized protein</fullName>
    </submittedName>
</protein>
<gene>
    <name evidence="2" type="ORF">Q75_16380</name>
</gene>
<evidence type="ECO:0000256" key="1">
    <source>
        <dbReference type="SAM" id="Coils"/>
    </source>
</evidence>